<dbReference type="AlphaFoldDB" id="A0A7W6A6V1"/>
<dbReference type="InterPro" id="IPR005467">
    <property type="entry name" value="His_kinase_dom"/>
</dbReference>
<dbReference type="SUPFAM" id="SSF55874">
    <property type="entry name" value="ATPase domain of HSP90 chaperone/DNA topoisomerase II/histidine kinase"/>
    <property type="match status" value="1"/>
</dbReference>
<dbReference type="InterPro" id="IPR025908">
    <property type="entry name" value="Sensor_TM1"/>
</dbReference>
<dbReference type="SMART" id="SM00388">
    <property type="entry name" value="HisKA"/>
    <property type="match status" value="1"/>
</dbReference>
<keyword evidence="6 12" id="KW-0812">Transmembrane</keyword>
<proteinExistence type="predicted"/>
<dbReference type="InterPro" id="IPR003661">
    <property type="entry name" value="HisK_dim/P_dom"/>
</dbReference>
<feature type="compositionally biased region" description="Basic and acidic residues" evidence="11">
    <location>
        <begin position="14"/>
        <end position="23"/>
    </location>
</feature>
<dbReference type="PANTHER" id="PTHR45436">
    <property type="entry name" value="SENSOR HISTIDINE KINASE YKOH"/>
    <property type="match status" value="1"/>
</dbReference>
<feature type="region of interest" description="Disordered" evidence="11">
    <location>
        <begin position="1"/>
        <end position="23"/>
    </location>
</feature>
<evidence type="ECO:0000256" key="3">
    <source>
        <dbReference type="ARBA" id="ARBA00012438"/>
    </source>
</evidence>
<evidence type="ECO:0000259" key="13">
    <source>
        <dbReference type="PROSITE" id="PS50109"/>
    </source>
</evidence>
<evidence type="ECO:0000256" key="2">
    <source>
        <dbReference type="ARBA" id="ARBA00004370"/>
    </source>
</evidence>
<feature type="transmembrane region" description="Helical" evidence="12">
    <location>
        <begin position="35"/>
        <end position="57"/>
    </location>
</feature>
<dbReference type="GO" id="GO:0000155">
    <property type="term" value="F:phosphorelay sensor kinase activity"/>
    <property type="evidence" value="ECO:0007669"/>
    <property type="project" value="InterPro"/>
</dbReference>
<feature type="domain" description="HAMP" evidence="14">
    <location>
        <begin position="254"/>
        <end position="309"/>
    </location>
</feature>
<dbReference type="CDD" id="cd06225">
    <property type="entry name" value="HAMP"/>
    <property type="match status" value="1"/>
</dbReference>
<dbReference type="PROSITE" id="PS50885">
    <property type="entry name" value="HAMP"/>
    <property type="match status" value="1"/>
</dbReference>
<dbReference type="Proteomes" id="UP000532936">
    <property type="component" value="Unassembled WGS sequence"/>
</dbReference>
<evidence type="ECO:0000256" key="7">
    <source>
        <dbReference type="ARBA" id="ARBA00022777"/>
    </source>
</evidence>
<keyword evidence="5 15" id="KW-0808">Transferase</keyword>
<sequence>MASATATAKVDLPVGREPDEEPVRRPRFRFGGSRLGGFILALNLLSLLILFGGALVLNEWRQGLIQARQESLTVQAELLGNVLGELGISRGVPTPELDVGEAAKWLRDNFVPNGQRVRLYDINGLPVIDSYEVTENIPGQVLPPARPAGTPPSGEIAQKSLRDAEHKKAVEAEVAAEVERALAGEPQTTVRRNESGDRVVSVSIPIRHVRQVLGVLTLEAGNVDEILDDQRRALVPFALVALAVNLLASLLLHLFVARPVLRLAAAADQVRLQRARAISLPDLEERKDEIGDLARSLESMTDTLSTRMDAIERFAADVSHEIKNPLTSIRSALETLPLVKTDAQREKLTNLLQQDVRRLDRLITDISNASRLDAELSRDRPRAIELNRLLADIVGVYETTARPDDVPVRFEPPTQGLRVAGRDGPLGQVFRNLIDNARSFSPAGGEVRVVLEEVEGDLPIRIRVEDQGPGIPPENLETVFERFYTSRPKGAAFGSNSGLGLSIVRQIVEAHGGRVTADNRIGADGQVIGARFEIGLPSAASPGRRS</sequence>
<dbReference type="PROSITE" id="PS50109">
    <property type="entry name" value="HIS_KIN"/>
    <property type="match status" value="1"/>
</dbReference>
<keyword evidence="8 12" id="KW-1133">Transmembrane helix</keyword>
<dbReference type="CDD" id="cd00082">
    <property type="entry name" value="HisKA"/>
    <property type="match status" value="1"/>
</dbReference>
<evidence type="ECO:0000256" key="12">
    <source>
        <dbReference type="SAM" id="Phobius"/>
    </source>
</evidence>
<dbReference type="SMART" id="SM00387">
    <property type="entry name" value="HATPase_c"/>
    <property type="match status" value="1"/>
</dbReference>
<dbReference type="EMBL" id="JACIDA010000002">
    <property type="protein sequence ID" value="MBB3872782.1"/>
    <property type="molecule type" value="Genomic_DNA"/>
</dbReference>
<evidence type="ECO:0000256" key="4">
    <source>
        <dbReference type="ARBA" id="ARBA00022553"/>
    </source>
</evidence>
<comment type="caution">
    <text evidence="15">The sequence shown here is derived from an EMBL/GenBank/DDBJ whole genome shotgun (WGS) entry which is preliminary data.</text>
</comment>
<dbReference type="SMART" id="SM00304">
    <property type="entry name" value="HAMP"/>
    <property type="match status" value="1"/>
</dbReference>
<dbReference type="InterPro" id="IPR025919">
    <property type="entry name" value="Stimulus_sens_dom"/>
</dbReference>
<reference evidence="15 16" key="1">
    <citation type="submission" date="2020-08" db="EMBL/GenBank/DDBJ databases">
        <title>Genomic Encyclopedia of Type Strains, Phase IV (KMG-IV): sequencing the most valuable type-strain genomes for metagenomic binning, comparative biology and taxonomic classification.</title>
        <authorList>
            <person name="Goeker M."/>
        </authorList>
    </citation>
    <scope>NUCLEOTIDE SEQUENCE [LARGE SCALE GENOMIC DNA]</scope>
    <source>
        <strain evidence="15 16">DSM 14878</strain>
    </source>
</reference>
<dbReference type="Pfam" id="PF00672">
    <property type="entry name" value="HAMP"/>
    <property type="match status" value="1"/>
</dbReference>
<organism evidence="15 16">
    <name type="scientific">Brevundimonas mediterranea</name>
    <dbReference type="NCBI Taxonomy" id="74329"/>
    <lineage>
        <taxon>Bacteria</taxon>
        <taxon>Pseudomonadati</taxon>
        <taxon>Pseudomonadota</taxon>
        <taxon>Alphaproteobacteria</taxon>
        <taxon>Caulobacterales</taxon>
        <taxon>Caulobacteraceae</taxon>
        <taxon>Brevundimonas</taxon>
    </lineage>
</organism>
<comment type="catalytic activity">
    <reaction evidence="1">
        <text>ATP + protein L-histidine = ADP + protein N-phospho-L-histidine.</text>
        <dbReference type="EC" id="2.7.13.3"/>
    </reaction>
</comment>
<dbReference type="Pfam" id="PF13756">
    <property type="entry name" value="Stimulus_sens_1"/>
    <property type="match status" value="1"/>
</dbReference>
<dbReference type="InterPro" id="IPR004358">
    <property type="entry name" value="Sig_transdc_His_kin-like_C"/>
</dbReference>
<keyword evidence="9" id="KW-0902">Two-component regulatory system</keyword>
<evidence type="ECO:0000256" key="1">
    <source>
        <dbReference type="ARBA" id="ARBA00000085"/>
    </source>
</evidence>
<evidence type="ECO:0000259" key="14">
    <source>
        <dbReference type="PROSITE" id="PS50885"/>
    </source>
</evidence>
<dbReference type="Gene3D" id="6.10.340.10">
    <property type="match status" value="1"/>
</dbReference>
<dbReference type="EC" id="2.7.13.3" evidence="3"/>
<dbReference type="PRINTS" id="PR00344">
    <property type="entry name" value="BCTRLSENSOR"/>
</dbReference>
<dbReference type="Pfam" id="PF02518">
    <property type="entry name" value="HATPase_c"/>
    <property type="match status" value="1"/>
</dbReference>
<evidence type="ECO:0000256" key="10">
    <source>
        <dbReference type="ARBA" id="ARBA00023136"/>
    </source>
</evidence>
<evidence type="ECO:0000256" key="9">
    <source>
        <dbReference type="ARBA" id="ARBA00023012"/>
    </source>
</evidence>
<dbReference type="InterPro" id="IPR003660">
    <property type="entry name" value="HAMP_dom"/>
</dbReference>
<keyword evidence="7 15" id="KW-0418">Kinase</keyword>
<dbReference type="GO" id="GO:0016020">
    <property type="term" value="C:membrane"/>
    <property type="evidence" value="ECO:0007669"/>
    <property type="project" value="UniProtKB-SubCell"/>
</dbReference>
<feature type="transmembrane region" description="Helical" evidence="12">
    <location>
        <begin position="234"/>
        <end position="256"/>
    </location>
</feature>
<protein>
    <recommendedName>
        <fullName evidence="3">histidine kinase</fullName>
        <ecNumber evidence="3">2.7.13.3</ecNumber>
    </recommendedName>
</protein>
<evidence type="ECO:0000256" key="6">
    <source>
        <dbReference type="ARBA" id="ARBA00022692"/>
    </source>
</evidence>
<dbReference type="Gene3D" id="3.30.565.10">
    <property type="entry name" value="Histidine kinase-like ATPase, C-terminal domain"/>
    <property type="match status" value="1"/>
</dbReference>
<dbReference type="PANTHER" id="PTHR45436:SF5">
    <property type="entry name" value="SENSOR HISTIDINE KINASE TRCS"/>
    <property type="match status" value="1"/>
</dbReference>
<dbReference type="RefSeq" id="WP_183197146.1">
    <property type="nucleotide sequence ID" value="NZ_JACIDA010000002.1"/>
</dbReference>
<name>A0A7W6A6V1_9CAUL</name>
<evidence type="ECO:0000256" key="11">
    <source>
        <dbReference type="SAM" id="MobiDB-lite"/>
    </source>
</evidence>
<dbReference type="InterPro" id="IPR050428">
    <property type="entry name" value="TCS_sensor_his_kinase"/>
</dbReference>
<feature type="domain" description="Histidine kinase" evidence="13">
    <location>
        <begin position="317"/>
        <end position="540"/>
    </location>
</feature>
<dbReference type="Pfam" id="PF00512">
    <property type="entry name" value="HisKA"/>
    <property type="match status" value="1"/>
</dbReference>
<dbReference type="Pfam" id="PF13755">
    <property type="entry name" value="Sensor_TM1"/>
    <property type="match status" value="1"/>
</dbReference>
<comment type="subcellular location">
    <subcellularLocation>
        <location evidence="2">Membrane</location>
    </subcellularLocation>
</comment>
<evidence type="ECO:0000256" key="5">
    <source>
        <dbReference type="ARBA" id="ARBA00022679"/>
    </source>
</evidence>
<keyword evidence="4" id="KW-0597">Phosphoprotein</keyword>
<dbReference type="InterPro" id="IPR036097">
    <property type="entry name" value="HisK_dim/P_sf"/>
</dbReference>
<gene>
    <name evidence="15" type="ORF">GGR11_002335</name>
</gene>
<dbReference type="SUPFAM" id="SSF47384">
    <property type="entry name" value="Homodimeric domain of signal transducing histidine kinase"/>
    <property type="match status" value="1"/>
</dbReference>
<dbReference type="InterPro" id="IPR003594">
    <property type="entry name" value="HATPase_dom"/>
</dbReference>
<dbReference type="InterPro" id="IPR036890">
    <property type="entry name" value="HATPase_C_sf"/>
</dbReference>
<keyword evidence="10 12" id="KW-0472">Membrane</keyword>
<accession>A0A7W6A6V1</accession>
<evidence type="ECO:0000313" key="15">
    <source>
        <dbReference type="EMBL" id="MBB3872782.1"/>
    </source>
</evidence>
<dbReference type="Gene3D" id="1.10.287.130">
    <property type="match status" value="1"/>
</dbReference>
<evidence type="ECO:0000256" key="8">
    <source>
        <dbReference type="ARBA" id="ARBA00022989"/>
    </source>
</evidence>
<evidence type="ECO:0000313" key="16">
    <source>
        <dbReference type="Proteomes" id="UP000532936"/>
    </source>
</evidence>